<protein>
    <recommendedName>
        <fullName evidence="5">Glycoprotein</fullName>
    </recommendedName>
</protein>
<accession>A0A022KT53</accession>
<feature type="transmembrane region" description="Helical" evidence="2">
    <location>
        <begin position="719"/>
        <end position="737"/>
    </location>
</feature>
<proteinExistence type="predicted"/>
<feature type="compositionally biased region" description="Polar residues" evidence="1">
    <location>
        <begin position="779"/>
        <end position="788"/>
    </location>
</feature>
<keyword evidence="4" id="KW-1185">Reference proteome</keyword>
<dbReference type="STRING" id="1249481.D641_0110015"/>
<feature type="region of interest" description="Disordered" evidence="1">
    <location>
        <begin position="259"/>
        <end position="287"/>
    </location>
</feature>
<evidence type="ECO:0000256" key="2">
    <source>
        <dbReference type="SAM" id="Phobius"/>
    </source>
</evidence>
<feature type="compositionally biased region" description="Polar residues" evidence="1">
    <location>
        <begin position="393"/>
        <end position="405"/>
    </location>
</feature>
<evidence type="ECO:0000313" key="4">
    <source>
        <dbReference type="Proteomes" id="UP000019754"/>
    </source>
</evidence>
<dbReference type="RefSeq" id="WP_017823529.1">
    <property type="nucleotide sequence ID" value="NZ_AORC01000011.1"/>
</dbReference>
<gene>
    <name evidence="3" type="ORF">D641_0110015</name>
</gene>
<comment type="caution">
    <text evidence="3">The sequence shown here is derived from an EMBL/GenBank/DDBJ whole genome shotgun (WGS) entry which is preliminary data.</text>
</comment>
<dbReference type="AlphaFoldDB" id="A0A022KT53"/>
<feature type="region of interest" description="Disordered" evidence="1">
    <location>
        <begin position="384"/>
        <end position="409"/>
    </location>
</feature>
<dbReference type="Pfam" id="PF19516">
    <property type="entry name" value="DUF6049"/>
    <property type="match status" value="1"/>
</dbReference>
<keyword evidence="2" id="KW-0812">Transmembrane</keyword>
<keyword evidence="2" id="KW-1133">Transmembrane helix</keyword>
<reference evidence="3 4" key="1">
    <citation type="journal article" date="2013" name="Genome Announc.">
        <title>Draft genome sequence of an Actinobacterium, Brachybacterium muris strain UCD-AY4.</title>
        <authorList>
            <person name="Lo J.R."/>
            <person name="Lang J.M."/>
            <person name="Darling A.E."/>
            <person name="Eisen J.A."/>
            <person name="Coil D.A."/>
        </authorList>
    </citation>
    <scope>NUCLEOTIDE SEQUENCE [LARGE SCALE GENOMIC DNA]</scope>
    <source>
        <strain evidence="3 4">UCD-AY4</strain>
    </source>
</reference>
<dbReference type="Proteomes" id="UP000019754">
    <property type="component" value="Unassembled WGS sequence"/>
</dbReference>
<name>A0A022KT53_9MICO</name>
<evidence type="ECO:0000256" key="1">
    <source>
        <dbReference type="SAM" id="MobiDB-lite"/>
    </source>
</evidence>
<dbReference type="OrthoDB" id="4789076at2"/>
<dbReference type="HOGENOM" id="CLU_374569_0_0_11"/>
<evidence type="ECO:0000313" key="3">
    <source>
        <dbReference type="EMBL" id="EYT48965.1"/>
    </source>
</evidence>
<dbReference type="EMBL" id="AORC01000011">
    <property type="protein sequence ID" value="EYT48965.1"/>
    <property type="molecule type" value="Genomic_DNA"/>
</dbReference>
<sequence length="794" mass="81771">MLSSPLPVRPALAALSATLLALLLVAAPMLVTGPIAALAAGPGAESALSARPGAPAEPAADSPVALDLASLTPTSLAAGGTVNAEVTVTNTSSEPIAAPRLELRTRTSRVTDRQAVAQWQARTEVDANGEPVATSAVGPDLAPGEQATLAVSASADQLGYVDAPYYWGTRRLSLTVASEQEQLASLYTFVVWRPAGARDSVRQSVVLPVATLDPSAPITAPDAFAEAVESGRIADLVDLAVRTDVDWWLDPALLDPPRIPVGSTAEDGAPATEPPAEGGDATAAPTVPEYEPHPVAAPLASTLAEQVGDRTVLAMPYAHADRVALQAAGTTSLSTAVTEAGQRAWEDARITPAGNALSVPAQQADAQTLQDAADAGATTLMVPSSALRGSAPGTVTPSSVGSLATDSGPIPVLAPDPELSAEFSLLTGSTDTERTRQRILAETATIASEYTTAPRHVLIAPDPGAALDAQATGSVLDAFADAPWITAGRTGDLIGATGSGDWTTDPQDESGALLTLGEIDPEAVTPTAPDEIGLYQPLAEAEPTPLTSPAVLEDLAGSWEQLDRLGAAMDDDAALDAPRLMALSGASLRWRGMAGVPAERARETGNEVGLLMDRIHVVPASGYNLISDSAGVPITLTNELDTPITVRTALSSDRPLVRIDQDQPEVTVPARGETEIAVPVDAIANGTVQLTVGLTTPDGRPLTEPIEVPLTVNPAWENWTTLLLVIGMGLLVVVGVIRARRTGASTRAPAVQGPEDPVELSRTGLSRPAPPDPGPHEPAQQNRRTQTDPQEERA</sequence>
<dbReference type="InterPro" id="IPR046112">
    <property type="entry name" value="DUF6049"/>
</dbReference>
<evidence type="ECO:0008006" key="5">
    <source>
        <dbReference type="Google" id="ProtNLM"/>
    </source>
</evidence>
<organism evidence="3 4">
    <name type="scientific">Brachybacterium muris UCD-AY4</name>
    <dbReference type="NCBI Taxonomy" id="1249481"/>
    <lineage>
        <taxon>Bacteria</taxon>
        <taxon>Bacillati</taxon>
        <taxon>Actinomycetota</taxon>
        <taxon>Actinomycetes</taxon>
        <taxon>Micrococcales</taxon>
        <taxon>Dermabacteraceae</taxon>
        <taxon>Brachybacterium</taxon>
    </lineage>
</organism>
<keyword evidence="2" id="KW-0472">Membrane</keyword>
<feature type="region of interest" description="Disordered" evidence="1">
    <location>
        <begin position="743"/>
        <end position="794"/>
    </location>
</feature>